<dbReference type="InterPro" id="IPR026950">
    <property type="entry name" value="Caps_assemb_Wzi"/>
</dbReference>
<feature type="signal peptide" evidence="1">
    <location>
        <begin position="1"/>
        <end position="19"/>
    </location>
</feature>
<protein>
    <submittedName>
        <fullName evidence="2">Capsule assembly Wzi family protein</fullName>
    </submittedName>
</protein>
<keyword evidence="1" id="KW-0732">Signal</keyword>
<dbReference type="Gene3D" id="2.40.160.130">
    <property type="entry name" value="Capsule assembly protein Wzi"/>
    <property type="match status" value="1"/>
</dbReference>
<dbReference type="EMBL" id="CP059733">
    <property type="protein sequence ID" value="WDE04237.1"/>
    <property type="molecule type" value="Genomic_DNA"/>
</dbReference>
<evidence type="ECO:0000256" key="1">
    <source>
        <dbReference type="SAM" id="SignalP"/>
    </source>
</evidence>
<evidence type="ECO:0000313" key="3">
    <source>
        <dbReference type="Proteomes" id="UP000032352"/>
    </source>
</evidence>
<name>A0AAE9Z114_9GAMM</name>
<organism evidence="2 3">
    <name type="scientific">Thalassomonas viridans</name>
    <dbReference type="NCBI Taxonomy" id="137584"/>
    <lineage>
        <taxon>Bacteria</taxon>
        <taxon>Pseudomonadati</taxon>
        <taxon>Pseudomonadota</taxon>
        <taxon>Gammaproteobacteria</taxon>
        <taxon>Alteromonadales</taxon>
        <taxon>Colwelliaceae</taxon>
        <taxon>Thalassomonas</taxon>
    </lineage>
</organism>
<dbReference type="Proteomes" id="UP000032352">
    <property type="component" value="Chromosome"/>
</dbReference>
<proteinExistence type="predicted"/>
<reference evidence="2 3" key="2">
    <citation type="journal article" date="2022" name="Mar. Drugs">
        <title>Bioassay-Guided Fractionation Leads to the Detection of Cholic Acid Generated by the Rare Thalassomonas sp.</title>
        <authorList>
            <person name="Pheiffer F."/>
            <person name="Schneider Y.K."/>
            <person name="Hansen E.H."/>
            <person name="Andersen J.H."/>
            <person name="Isaksson J."/>
            <person name="Busche T."/>
            <person name="R C."/>
            <person name="Kalinowski J."/>
            <person name="Zyl L.V."/>
            <person name="Trindade M."/>
        </authorList>
    </citation>
    <scope>NUCLEOTIDE SEQUENCE [LARGE SCALE GENOMIC DNA]</scope>
    <source>
        <strain evidence="2 3">XOM25</strain>
    </source>
</reference>
<feature type="chain" id="PRO_5042219370" evidence="1">
    <location>
        <begin position="20"/>
        <end position="479"/>
    </location>
</feature>
<keyword evidence="3" id="KW-1185">Reference proteome</keyword>
<evidence type="ECO:0000313" key="2">
    <source>
        <dbReference type="EMBL" id="WDE04237.1"/>
    </source>
</evidence>
<gene>
    <name evidence="2" type="ORF">SG34_023290</name>
</gene>
<dbReference type="KEGG" id="tvd:SG34_023290"/>
<sequence>MKFLSALLACAAISPLVQAAPWVEADNIYLRADIQLLSDHQVIKAPVNHFPLMWADITADLDDVNLNTLDEKLNRSYQRVVFHLNQAKQSGQPGSIKIAAATDRPKFKHFGDSQSEKTEITSSQSFMTSNFAARLEIHKVSDAIDDKSFRLDGSYLAYKLGNWNIIGGAVPMWWGPGWDTAFLMSTNARPIPGISLNRQQAVAFETPWLSWLGPWSFTTFMGQLEDNGRTIPNTRLWSSRLSLKPFPSLELGLSRSTMWGGDDRGNGLSDFWDIVVPNESDNKIDDKTDVNDLGSVDLRWSTKVLGQNIGVYYEMGFEDYGISSVAPSKRSHLGGIDTDFFVGDDLYSLYFEASDTYHAECVCVYEHDIYRTGYRYRGKDIGSTYGSNASSITLGVIAQPESDSYWQASASMIELNKNNEDKLVDDEALSHQEILELRGSYRFTWAKSRWQVGALARRTEINNKTENNFEASLSWEYKF</sequence>
<dbReference type="RefSeq" id="WP_053046411.1">
    <property type="nucleotide sequence ID" value="NZ_CP059733.1"/>
</dbReference>
<dbReference type="AlphaFoldDB" id="A0AAE9Z114"/>
<dbReference type="Pfam" id="PF14052">
    <property type="entry name" value="Caps_assemb_Wzi"/>
    <property type="match status" value="1"/>
</dbReference>
<reference evidence="2 3" key="1">
    <citation type="journal article" date="2015" name="Genome Announc.">
        <title>Draft Genome Sequences of Marine Isolates of Thalassomonas viridans and Thalassomonas actiniarum.</title>
        <authorList>
            <person name="Olonade I."/>
            <person name="van Zyl L.J."/>
            <person name="Trindade M."/>
        </authorList>
    </citation>
    <scope>NUCLEOTIDE SEQUENCE [LARGE SCALE GENOMIC DNA]</scope>
    <source>
        <strain evidence="2 3">XOM25</strain>
    </source>
</reference>
<accession>A0AAE9Z114</accession>
<dbReference type="InterPro" id="IPR038636">
    <property type="entry name" value="Wzi_sf"/>
</dbReference>